<dbReference type="Gene3D" id="3.40.720.10">
    <property type="entry name" value="Alkaline Phosphatase, subunit A"/>
    <property type="match status" value="1"/>
</dbReference>
<dbReference type="EMBL" id="CP014224">
    <property type="protein sequence ID" value="ANW97501.1"/>
    <property type="molecule type" value="Genomic_DNA"/>
</dbReference>
<dbReference type="SUPFAM" id="SSF53649">
    <property type="entry name" value="Alkaline phosphatase-like"/>
    <property type="match status" value="1"/>
</dbReference>
<organism evidence="5 6">
    <name type="scientific">Wenyingzhuangia fucanilytica</name>
    <dbReference type="NCBI Taxonomy" id="1790137"/>
    <lineage>
        <taxon>Bacteria</taxon>
        <taxon>Pseudomonadati</taxon>
        <taxon>Bacteroidota</taxon>
        <taxon>Flavobacteriia</taxon>
        <taxon>Flavobacteriales</taxon>
        <taxon>Flavobacteriaceae</taxon>
        <taxon>Wenyingzhuangia</taxon>
    </lineage>
</organism>
<evidence type="ECO:0000259" key="4">
    <source>
        <dbReference type="Pfam" id="PF16347"/>
    </source>
</evidence>
<reference evidence="5 6" key="1">
    <citation type="submission" date="2016-02" db="EMBL/GenBank/DDBJ databases">
        <authorList>
            <person name="Wen L."/>
            <person name="He K."/>
            <person name="Yang H."/>
        </authorList>
    </citation>
    <scope>NUCLEOTIDE SEQUENCE [LARGE SCALE GENOMIC DNA]</scope>
    <source>
        <strain evidence="5 6">CZ1127</strain>
    </source>
</reference>
<protein>
    <submittedName>
        <fullName evidence="5">Sulfatase</fullName>
    </submittedName>
</protein>
<proteinExistence type="inferred from homology"/>
<dbReference type="InterPro" id="IPR024607">
    <property type="entry name" value="Sulfatase_CS"/>
</dbReference>
<feature type="signal peptide" evidence="3">
    <location>
        <begin position="1"/>
        <end position="27"/>
    </location>
</feature>
<dbReference type="PANTHER" id="PTHR43108:SF6">
    <property type="entry name" value="N-SULPHOGLUCOSAMINE SULPHOHYDROLASE"/>
    <property type="match status" value="1"/>
</dbReference>
<evidence type="ECO:0000313" key="5">
    <source>
        <dbReference type="EMBL" id="ANW97501.1"/>
    </source>
</evidence>
<keyword evidence="6" id="KW-1185">Reference proteome</keyword>
<dbReference type="CDD" id="cd16031">
    <property type="entry name" value="G6S_like"/>
    <property type="match status" value="1"/>
</dbReference>
<dbReference type="RefSeq" id="WP_068828858.1">
    <property type="nucleotide sequence ID" value="NZ_CP014224.1"/>
</dbReference>
<dbReference type="AlphaFoldDB" id="A0A1B1Y9P1"/>
<evidence type="ECO:0000313" key="6">
    <source>
        <dbReference type="Proteomes" id="UP000092967"/>
    </source>
</evidence>
<feature type="domain" description="N-sulphoglucosamine sulphohydrolase C-terminal" evidence="4">
    <location>
        <begin position="357"/>
        <end position="508"/>
    </location>
</feature>
<gene>
    <name evidence="5" type="ORF">AXE80_10330</name>
</gene>
<dbReference type="KEGG" id="wfu:AXE80_10330"/>
<evidence type="ECO:0000256" key="3">
    <source>
        <dbReference type="SAM" id="SignalP"/>
    </source>
</evidence>
<dbReference type="GO" id="GO:0016787">
    <property type="term" value="F:hydrolase activity"/>
    <property type="evidence" value="ECO:0007669"/>
    <property type="project" value="UniProtKB-KW"/>
</dbReference>
<dbReference type="PROSITE" id="PS51257">
    <property type="entry name" value="PROKAR_LIPOPROTEIN"/>
    <property type="match status" value="1"/>
</dbReference>
<dbReference type="PROSITE" id="PS00523">
    <property type="entry name" value="SULFATASE_1"/>
    <property type="match status" value="1"/>
</dbReference>
<keyword evidence="2" id="KW-0378">Hydrolase</keyword>
<name>A0A1B1Y9P1_9FLAO</name>
<dbReference type="Proteomes" id="UP000092967">
    <property type="component" value="Chromosome"/>
</dbReference>
<accession>A0A1B1Y9P1</accession>
<feature type="chain" id="PRO_5008532656" evidence="3">
    <location>
        <begin position="28"/>
        <end position="563"/>
    </location>
</feature>
<dbReference type="InterPro" id="IPR032506">
    <property type="entry name" value="SGSH_C"/>
</dbReference>
<dbReference type="Pfam" id="PF16347">
    <property type="entry name" value="SGSH_C"/>
    <property type="match status" value="1"/>
</dbReference>
<dbReference type="PANTHER" id="PTHR43108">
    <property type="entry name" value="N-ACETYLGLUCOSAMINE-6-SULFATASE FAMILY MEMBER"/>
    <property type="match status" value="1"/>
</dbReference>
<dbReference type="STRING" id="1790137.AXE80_10330"/>
<keyword evidence="3" id="KW-0732">Signal</keyword>
<evidence type="ECO:0000256" key="2">
    <source>
        <dbReference type="ARBA" id="ARBA00022801"/>
    </source>
</evidence>
<sequence>MKINKLFNSLFVVATAMLVLSCSSSKSTNNTAQAGKSPNVIYIMADDLTTQAISAYGGIYKDIAPTPNIDRLAKEGMLFQNSICTNAICGPSRSSILTGNYSHVNGYYKNESGGKFDETKWTFPREFQSKGYATSLFGKWHLGSEPKGFDAFKFHNSAGQQGHYWDPVFNENGKDVKHTGYATNLTTDFALDWLKSNKDTDKPFMMCLQYKAPHRPWEPDHKYETLWDDIEMPYPATFNDDYKGRELTAGDTEMTMEFFSRKDMKLPQPKEGFKDWRERMEWQFFGSKPDEVVLPEGVTEDGPEARKWRYQTYIKDYLACVKSVDDNIGKVLAYLDENGLVENTVVVLTSDQGFYLGDHGFFDKRFIYEESLRMPLIVRYPKKVKAGVVCEDIVKNIDYAPTLLDIAGIQSEQKMQGKSFASMLTKQKAPKNWEEKAYYHYYEYPFWHHVQPHYGIRTERYTLAHFYYNVDVWELYDNKKDPMQMNNVINDPAYADVIKDLKAQLKGLMVEYKNDRPLEELRVITDTDFGSLVENGENVTVQKMISAKYRDKNKEESNEDTEE</sequence>
<evidence type="ECO:0000256" key="1">
    <source>
        <dbReference type="ARBA" id="ARBA00008779"/>
    </source>
</evidence>
<dbReference type="InterPro" id="IPR017850">
    <property type="entry name" value="Alkaline_phosphatase_core_sf"/>
</dbReference>
<dbReference type="OrthoDB" id="9815108at2"/>
<comment type="similarity">
    <text evidence="1">Belongs to the sulfatase family.</text>
</comment>